<name>A0A9D4UC09_ADICA</name>
<dbReference type="AlphaFoldDB" id="A0A9D4UC09"/>
<dbReference type="EMBL" id="JABFUD020000019">
    <property type="protein sequence ID" value="KAI5064857.1"/>
    <property type="molecule type" value="Genomic_DNA"/>
</dbReference>
<accession>A0A9D4UC09</accession>
<keyword evidence="2" id="KW-1185">Reference proteome</keyword>
<dbReference type="Proteomes" id="UP000886520">
    <property type="component" value="Chromosome 19"/>
</dbReference>
<comment type="caution">
    <text evidence="1">The sequence shown here is derived from an EMBL/GenBank/DDBJ whole genome shotgun (WGS) entry which is preliminary data.</text>
</comment>
<evidence type="ECO:0000313" key="1">
    <source>
        <dbReference type="EMBL" id="KAI5064857.1"/>
    </source>
</evidence>
<sequence length="219" mass="23600">MAGHESYRPLLLQDTSYFDGCSGCLVERCKAASKLGGPKKELALIAFMVLCSECCCGISIEAGGRGQAGAPGPVSNYKLVVPMKDPGDAFVSHTCTSSHQAGNVTNCDLSGLAVEVFRRCAHNLSLPYEFLPAFDFTSYDEILELINQCGGDRALKPKCTESRQLADKVGSREERSGSATMSAGYMEVLRSSKGRHQSFRALIWKLVTHATIAINHSLS</sequence>
<gene>
    <name evidence="1" type="ORF">GOP47_0019552</name>
</gene>
<evidence type="ECO:0000313" key="2">
    <source>
        <dbReference type="Proteomes" id="UP000886520"/>
    </source>
</evidence>
<proteinExistence type="predicted"/>
<organism evidence="1 2">
    <name type="scientific">Adiantum capillus-veneris</name>
    <name type="common">Maidenhair fern</name>
    <dbReference type="NCBI Taxonomy" id="13818"/>
    <lineage>
        <taxon>Eukaryota</taxon>
        <taxon>Viridiplantae</taxon>
        <taxon>Streptophyta</taxon>
        <taxon>Embryophyta</taxon>
        <taxon>Tracheophyta</taxon>
        <taxon>Polypodiopsida</taxon>
        <taxon>Polypodiidae</taxon>
        <taxon>Polypodiales</taxon>
        <taxon>Pteridineae</taxon>
        <taxon>Pteridaceae</taxon>
        <taxon>Vittarioideae</taxon>
        <taxon>Adiantum</taxon>
    </lineage>
</organism>
<dbReference type="OrthoDB" id="10262656at2759"/>
<reference evidence="1" key="1">
    <citation type="submission" date="2021-01" db="EMBL/GenBank/DDBJ databases">
        <title>Adiantum capillus-veneris genome.</title>
        <authorList>
            <person name="Fang Y."/>
            <person name="Liao Q."/>
        </authorList>
    </citation>
    <scope>NUCLEOTIDE SEQUENCE</scope>
    <source>
        <strain evidence="1">H3</strain>
        <tissue evidence="1">Leaf</tissue>
    </source>
</reference>
<protein>
    <submittedName>
        <fullName evidence="1">Uncharacterized protein</fullName>
    </submittedName>
</protein>